<dbReference type="STRING" id="1612308.SAMN05444581_101353"/>
<dbReference type="Proteomes" id="UP000198755">
    <property type="component" value="Unassembled WGS sequence"/>
</dbReference>
<evidence type="ECO:0000313" key="1">
    <source>
        <dbReference type="EMBL" id="SFK02581.1"/>
    </source>
</evidence>
<sequence>MESPKVVIHARFSPDGSVVEIGERPTGMDPQAWFNILSDKAASSYQALAGGRGVFRVTRAEVDAIKTETVG</sequence>
<gene>
    <name evidence="1" type="ORF">SAMN05444581_101353</name>
</gene>
<name>A0A1I3W806_9HYPH</name>
<keyword evidence="2" id="KW-1185">Reference proteome</keyword>
<organism evidence="1 2">
    <name type="scientific">Methylocapsa palsarum</name>
    <dbReference type="NCBI Taxonomy" id="1612308"/>
    <lineage>
        <taxon>Bacteria</taxon>
        <taxon>Pseudomonadati</taxon>
        <taxon>Pseudomonadota</taxon>
        <taxon>Alphaproteobacteria</taxon>
        <taxon>Hyphomicrobiales</taxon>
        <taxon>Beijerinckiaceae</taxon>
        <taxon>Methylocapsa</taxon>
    </lineage>
</organism>
<dbReference type="OrthoDB" id="9812367at2"/>
<dbReference type="AlphaFoldDB" id="A0A1I3W806"/>
<dbReference type="RefSeq" id="WP_091676622.1">
    <property type="nucleotide sequence ID" value="NZ_FOSN01000001.1"/>
</dbReference>
<protein>
    <submittedName>
        <fullName evidence="1">Uncharacterized protein</fullName>
    </submittedName>
</protein>
<accession>A0A1I3W806</accession>
<evidence type="ECO:0000313" key="2">
    <source>
        <dbReference type="Proteomes" id="UP000198755"/>
    </source>
</evidence>
<dbReference type="EMBL" id="FOSN01000001">
    <property type="protein sequence ID" value="SFK02581.1"/>
    <property type="molecule type" value="Genomic_DNA"/>
</dbReference>
<reference evidence="1 2" key="1">
    <citation type="submission" date="2016-10" db="EMBL/GenBank/DDBJ databases">
        <authorList>
            <person name="de Groot N.N."/>
        </authorList>
    </citation>
    <scope>NUCLEOTIDE SEQUENCE [LARGE SCALE GENOMIC DNA]</scope>
    <source>
        <strain evidence="1 2">NE2</strain>
    </source>
</reference>
<proteinExistence type="predicted"/>